<evidence type="ECO:0000256" key="2">
    <source>
        <dbReference type="ARBA" id="ARBA00022801"/>
    </source>
</evidence>
<evidence type="ECO:0000313" key="7">
    <source>
        <dbReference type="Proteomes" id="UP000606494"/>
    </source>
</evidence>
<dbReference type="InterPro" id="IPR004843">
    <property type="entry name" value="Calcineurin-like_PHP"/>
</dbReference>
<evidence type="ECO:0000259" key="5">
    <source>
        <dbReference type="Pfam" id="PF00149"/>
    </source>
</evidence>
<dbReference type="PANTHER" id="PTHR30337">
    <property type="entry name" value="COMPONENT OF ATP-DEPENDENT DSDNA EXONUCLEASE"/>
    <property type="match status" value="1"/>
</dbReference>
<dbReference type="NCBIfam" id="TIGR00619">
    <property type="entry name" value="sbcd"/>
    <property type="match status" value="1"/>
</dbReference>
<dbReference type="Gene3D" id="3.60.21.10">
    <property type="match status" value="1"/>
</dbReference>
<dbReference type="Proteomes" id="UP000606494">
    <property type="component" value="Unassembled WGS sequence"/>
</dbReference>
<keyword evidence="1 4" id="KW-0540">Nuclease</keyword>
<dbReference type="Pfam" id="PF00149">
    <property type="entry name" value="Metallophos"/>
    <property type="match status" value="1"/>
</dbReference>
<evidence type="ECO:0000256" key="1">
    <source>
        <dbReference type="ARBA" id="ARBA00022722"/>
    </source>
</evidence>
<organism evidence="6 7">
    <name type="scientific">Sphingobacterium arenae</name>
    <dbReference type="NCBI Taxonomy" id="1280598"/>
    <lineage>
        <taxon>Bacteria</taxon>
        <taxon>Pseudomonadati</taxon>
        <taxon>Bacteroidota</taxon>
        <taxon>Sphingobacteriia</taxon>
        <taxon>Sphingobacteriales</taxon>
        <taxon>Sphingobacteriaceae</taxon>
        <taxon>Sphingobacterium</taxon>
    </lineage>
</organism>
<keyword evidence="7" id="KW-1185">Reference proteome</keyword>
<reference evidence="6 7" key="1">
    <citation type="submission" date="2020-08" db="EMBL/GenBank/DDBJ databases">
        <title>Sphingobacterium sp. DN00404 isolated from aquaculture water.</title>
        <authorList>
            <person name="Zhang M."/>
        </authorList>
    </citation>
    <scope>NUCLEOTIDE SEQUENCE [LARGE SCALE GENOMIC DNA]</scope>
    <source>
        <strain evidence="6 7">KCTC 32294</strain>
    </source>
</reference>
<dbReference type="EMBL" id="JACNYK010000003">
    <property type="protein sequence ID" value="MBD1426623.1"/>
    <property type="molecule type" value="Genomic_DNA"/>
</dbReference>
<dbReference type="InterPro" id="IPR050535">
    <property type="entry name" value="DNA_Repair-Maintenance_Comp"/>
</dbReference>
<keyword evidence="4" id="KW-0233">DNA recombination</keyword>
<comment type="caution">
    <text evidence="6">The sequence shown here is derived from an EMBL/GenBank/DDBJ whole genome shotgun (WGS) entry which is preliminary data.</text>
</comment>
<comment type="function">
    <text evidence="4">SbcCD cleaves DNA hairpin structures. These structures can inhibit DNA replication and are intermediates in certain DNA recombination reactions. The complex acts as a 3'-&gt;5' double strand exonuclease that can open hairpins. It also has a 5' single-strand endonuclease activity.</text>
</comment>
<dbReference type="InterPro" id="IPR004593">
    <property type="entry name" value="SbcD"/>
</dbReference>
<keyword evidence="4" id="KW-0235">DNA replication</keyword>
<dbReference type="PANTHER" id="PTHR30337:SF0">
    <property type="entry name" value="NUCLEASE SBCCD SUBUNIT D"/>
    <property type="match status" value="1"/>
</dbReference>
<dbReference type="InterPro" id="IPR041796">
    <property type="entry name" value="Mre11_N"/>
</dbReference>
<proteinExistence type="inferred from homology"/>
<gene>
    <name evidence="4 6" type="primary">sbcD</name>
    <name evidence="6" type="ORF">H8B17_13610</name>
</gene>
<keyword evidence="4" id="KW-0255">Endonuclease</keyword>
<sequence>MRILHTSDWHLGKRLDYFSRLEEQRAVLTEICEIADAEGVDAVIVAGDLFDTFNPPVEAVELLYKTLRKLSHEGQRPVIAIAGNHDSADRIDAPDILARECGIIFIGYPQATIRPFHIKNGFSISKVTAGFLEISLPQYSYPLRIIHTPFANELRLKQFLGLDNKAQHLNEVLKQHWLDIGNTHCDNQGVNLLTTHLYMLQRGGEILEEPEGEKPLKVGHADLVYSDAIPPQIQYTALGHLHRFQDIGDHQRPVVYPSSPLAYSFSEAGQEKGTVIVEAIPELPAKYRFIPLSAGRKLYRKRFEDIDEAVLWLNKNPDTLVELTLVSDTFLSSANMKRIHEAHDGIIHIIPIVQQTASDSTQIHPINLDQNIDALFKDYFLHRLGQEPNLELMGLLNEVINSETETED</sequence>
<dbReference type="GO" id="GO:0004527">
    <property type="term" value="F:exonuclease activity"/>
    <property type="evidence" value="ECO:0007669"/>
    <property type="project" value="UniProtKB-KW"/>
</dbReference>
<keyword evidence="3 4" id="KW-0269">Exonuclease</keyword>
<accession>A0ABR7Y5P5</accession>
<dbReference type="CDD" id="cd00840">
    <property type="entry name" value="MPP_Mre11_N"/>
    <property type="match status" value="1"/>
</dbReference>
<evidence type="ECO:0000313" key="6">
    <source>
        <dbReference type="EMBL" id="MBD1426623.1"/>
    </source>
</evidence>
<comment type="subunit">
    <text evidence="4">Heterodimer of SbcC and SbcD.</text>
</comment>
<dbReference type="RefSeq" id="WP_190309765.1">
    <property type="nucleotide sequence ID" value="NZ_JACNYK010000003.1"/>
</dbReference>
<feature type="domain" description="Calcineurin-like phosphoesterase" evidence="5">
    <location>
        <begin position="1"/>
        <end position="112"/>
    </location>
</feature>
<name>A0ABR7Y5P5_9SPHI</name>
<protein>
    <recommendedName>
        <fullName evidence="4">Nuclease SbcCD subunit D</fullName>
    </recommendedName>
</protein>
<evidence type="ECO:0000256" key="4">
    <source>
        <dbReference type="RuleBase" id="RU363069"/>
    </source>
</evidence>
<dbReference type="InterPro" id="IPR029052">
    <property type="entry name" value="Metallo-depent_PP-like"/>
</dbReference>
<dbReference type="SUPFAM" id="SSF56300">
    <property type="entry name" value="Metallo-dependent phosphatases"/>
    <property type="match status" value="1"/>
</dbReference>
<evidence type="ECO:0000256" key="3">
    <source>
        <dbReference type="ARBA" id="ARBA00022839"/>
    </source>
</evidence>
<comment type="similarity">
    <text evidence="4">Belongs to the SbcD family.</text>
</comment>
<keyword evidence="2 4" id="KW-0378">Hydrolase</keyword>